<dbReference type="Proteomes" id="UP000310314">
    <property type="component" value="Unassembled WGS sequence"/>
</dbReference>
<feature type="transmembrane region" description="Helical" evidence="8">
    <location>
        <begin position="7"/>
        <end position="27"/>
    </location>
</feature>
<feature type="transmembrane region" description="Helical" evidence="8">
    <location>
        <begin position="266"/>
        <end position="290"/>
    </location>
</feature>
<feature type="transmembrane region" description="Helical" evidence="8">
    <location>
        <begin position="413"/>
        <end position="432"/>
    </location>
</feature>
<dbReference type="Pfam" id="PF13231">
    <property type="entry name" value="PMT_2"/>
    <property type="match status" value="1"/>
</dbReference>
<evidence type="ECO:0000256" key="7">
    <source>
        <dbReference type="ARBA" id="ARBA00023136"/>
    </source>
</evidence>
<dbReference type="EMBL" id="VATY01000005">
    <property type="protein sequence ID" value="TMM53302.1"/>
    <property type="molecule type" value="Genomic_DNA"/>
</dbReference>
<dbReference type="GO" id="GO:0010041">
    <property type="term" value="P:response to iron(III) ion"/>
    <property type="evidence" value="ECO:0007669"/>
    <property type="project" value="TreeGrafter"/>
</dbReference>
<feature type="transmembrane region" description="Helical" evidence="8">
    <location>
        <begin position="203"/>
        <end position="222"/>
    </location>
</feature>
<dbReference type="GO" id="GO:0016763">
    <property type="term" value="F:pentosyltransferase activity"/>
    <property type="evidence" value="ECO:0007669"/>
    <property type="project" value="TreeGrafter"/>
</dbReference>
<organism evidence="10 11">
    <name type="scientific">Maribacter algarum</name>
    <name type="common">ex Zhang et al. 2020</name>
    <dbReference type="NCBI Taxonomy" id="2578118"/>
    <lineage>
        <taxon>Bacteria</taxon>
        <taxon>Pseudomonadati</taxon>
        <taxon>Bacteroidota</taxon>
        <taxon>Flavobacteriia</taxon>
        <taxon>Flavobacteriales</taxon>
        <taxon>Flavobacteriaceae</taxon>
        <taxon>Maribacter</taxon>
    </lineage>
</organism>
<dbReference type="InterPro" id="IPR038731">
    <property type="entry name" value="RgtA/B/C-like"/>
</dbReference>
<feature type="transmembrane region" description="Helical" evidence="8">
    <location>
        <begin position="330"/>
        <end position="349"/>
    </location>
</feature>
<dbReference type="PANTHER" id="PTHR33908">
    <property type="entry name" value="MANNOSYLTRANSFERASE YKCB-RELATED"/>
    <property type="match status" value="1"/>
</dbReference>
<evidence type="ECO:0000256" key="8">
    <source>
        <dbReference type="SAM" id="Phobius"/>
    </source>
</evidence>
<dbReference type="InterPro" id="IPR050297">
    <property type="entry name" value="LipidA_mod_glycosyltrf_83"/>
</dbReference>
<keyword evidence="3" id="KW-0328">Glycosyltransferase</keyword>
<feature type="transmembrane region" description="Helical" evidence="8">
    <location>
        <begin position="87"/>
        <end position="105"/>
    </location>
</feature>
<dbReference type="RefSeq" id="WP_138659762.1">
    <property type="nucleotide sequence ID" value="NZ_VATY01000005.1"/>
</dbReference>
<evidence type="ECO:0000256" key="6">
    <source>
        <dbReference type="ARBA" id="ARBA00022989"/>
    </source>
</evidence>
<feature type="transmembrane region" description="Helical" evidence="8">
    <location>
        <begin position="163"/>
        <end position="191"/>
    </location>
</feature>
<keyword evidence="4 10" id="KW-0808">Transferase</keyword>
<evidence type="ECO:0000256" key="4">
    <source>
        <dbReference type="ARBA" id="ARBA00022679"/>
    </source>
</evidence>
<accession>A0A5S3PGQ8</accession>
<gene>
    <name evidence="10" type="ORF">FEE95_19755</name>
</gene>
<feature type="transmembrane region" description="Helical" evidence="8">
    <location>
        <begin position="361"/>
        <end position="385"/>
    </location>
</feature>
<evidence type="ECO:0000256" key="1">
    <source>
        <dbReference type="ARBA" id="ARBA00004651"/>
    </source>
</evidence>
<dbReference type="PANTHER" id="PTHR33908:SF3">
    <property type="entry name" value="UNDECAPRENYL PHOSPHATE-ALPHA-4-AMINO-4-DEOXY-L-ARABINOSE ARABINOSYL TRANSFERASE"/>
    <property type="match status" value="1"/>
</dbReference>
<keyword evidence="5 8" id="KW-0812">Transmembrane</keyword>
<keyword evidence="6 8" id="KW-1133">Transmembrane helix</keyword>
<feature type="transmembrane region" description="Helical" evidence="8">
    <location>
        <begin position="306"/>
        <end position="324"/>
    </location>
</feature>
<feature type="domain" description="Glycosyltransferase RgtA/B/C/D-like" evidence="9">
    <location>
        <begin position="59"/>
        <end position="219"/>
    </location>
</feature>
<evidence type="ECO:0000259" key="9">
    <source>
        <dbReference type="Pfam" id="PF13231"/>
    </source>
</evidence>
<feature type="transmembrane region" description="Helical" evidence="8">
    <location>
        <begin position="391"/>
        <end position="408"/>
    </location>
</feature>
<keyword evidence="11" id="KW-1185">Reference proteome</keyword>
<evidence type="ECO:0000256" key="3">
    <source>
        <dbReference type="ARBA" id="ARBA00022676"/>
    </source>
</evidence>
<dbReference type="OrthoDB" id="9178203at2"/>
<evidence type="ECO:0000313" key="11">
    <source>
        <dbReference type="Proteomes" id="UP000310314"/>
    </source>
</evidence>
<comment type="subcellular location">
    <subcellularLocation>
        <location evidence="1">Cell membrane</location>
        <topology evidence="1">Multi-pass membrane protein</topology>
    </subcellularLocation>
</comment>
<evidence type="ECO:0000313" key="10">
    <source>
        <dbReference type="EMBL" id="TMM53302.1"/>
    </source>
</evidence>
<name>A0A5S3PGQ8_9FLAO</name>
<comment type="caution">
    <text evidence="10">The sequence shown here is derived from an EMBL/GenBank/DDBJ whole genome shotgun (WGS) entry which is preliminary data.</text>
</comment>
<proteinExistence type="predicted"/>
<keyword evidence="7 8" id="KW-0472">Membrane</keyword>
<reference evidence="10 11" key="1">
    <citation type="submission" date="2019-05" db="EMBL/GenBank/DDBJ databases">
        <authorList>
            <person name="Zhang J.-Y."/>
            <person name="Feg X."/>
            <person name="Du Z.-J."/>
        </authorList>
    </citation>
    <scope>NUCLEOTIDE SEQUENCE [LARGE SCALE GENOMIC DNA]</scope>
    <source>
        <strain evidence="10 11">RZ26</strain>
    </source>
</reference>
<sequence>MISNTRYWFLLFLTIFVYISGMFVKLFENDSAQFAVMAMRMVQENDFLSLFKGPEEYLDKPHMHYWLAALSYKIFGIHAWAYRIPGILATLLGAYSCFGLGKLLYNTETGKLAAIVFMTAQTIVLATIDVRTDAVLTGFTIFAIWQLTGYIESKSLKNIVLGAFGAGIAFSTKGQIALLVIGFPLLCHLAYTRKWRRFLSWKVVIALVIFAIAIAPMLYAYYHQFDLHPEKIIRGRSNRSGIFFIFWEQSFERMSGTGMGKNSSDYFFFFHTFLWVFLPWTILGICAYLCRLKTLINLKFKYNPKYEFLTFGGITLIFIIISFAQFKLPHYLNITIPLFSVLTASYLYSLYKYTKRKTIKVLLGVQYFVLSLVFIASVLICFYVFKFESNYAYILMGSAFAVIIYYSLKREEYYLRIITISVCSSLLLNAVLNTHFYPSLLEYQAGSSMAETVAENNIPVDNIYKVSTHHTWALDFYNKKPVKITTISGLSDKKNVWVYVDDLQLKELQNMGFDWDRQFSEDQFRITRLQAKFLDPATRKKVLNKRHLIHIY</sequence>
<evidence type="ECO:0000256" key="5">
    <source>
        <dbReference type="ARBA" id="ARBA00022692"/>
    </source>
</evidence>
<protein>
    <submittedName>
        <fullName evidence="10">Glycosyltransferase family 39 protein</fullName>
    </submittedName>
</protein>
<keyword evidence="2" id="KW-1003">Cell membrane</keyword>
<dbReference type="GO" id="GO:0005886">
    <property type="term" value="C:plasma membrane"/>
    <property type="evidence" value="ECO:0007669"/>
    <property type="project" value="UniProtKB-SubCell"/>
</dbReference>
<dbReference type="AlphaFoldDB" id="A0A5S3PGQ8"/>
<dbReference type="GO" id="GO:0009103">
    <property type="term" value="P:lipopolysaccharide biosynthetic process"/>
    <property type="evidence" value="ECO:0007669"/>
    <property type="project" value="UniProtKB-ARBA"/>
</dbReference>
<evidence type="ECO:0000256" key="2">
    <source>
        <dbReference type="ARBA" id="ARBA00022475"/>
    </source>
</evidence>